<sequence>MLDVLSRSVTLKAQVNAQTANIVAGRNRVDYGTNVAHPLASDGTATPEFAIDTAALGGLYANRIYMVVNEAGAGVRVDGAMAANAGDMTLTDTGDLVLNGNLAASGTIQAQASGQITNAGSLQSGASLQLEAANELANSGSVSAGAALTAKAETISNSGTVTAGDGVLSLAAQGLLTNSGGIGASNGSLSARAASLVNTGTIASKADLTLNSASSLSNVGGKISNTAGLASIEAVGALDNTGGTVLNQSGNMILSAQDVTNNEGVIQAGGNLTATLGSYSSNAHSFFTAEQALAVTVSGNLDNEGTLGGSTDVLVTADSLTNAASGLLLATGGSLSLNVGDRQRQAANDSVLYDSVFGDTVTGTVSNTGTLYSAGGMSLTSTGAFSNDNGTIRAGTDLRVSSTALNNTYGKLLAGHDLGINNSITSAPLSILDNHNGLMQAGNNLDVETTSLANTAGTLLGISGDVTLAAGSSGAMMTALDNTSGGIIQAGGTVSVAASTISNDAGSVLALNGDIALNAVSVPSSALSFSNVGGAVKAAGNLILVTGNWRDDANGVMSSGKDLSVQASEDLRTEGVLVGGQGLYLDATGLTNAASGLIATENGTLDLVLNGTGTGEGLSNSGRIEAAGTGALLDVMTQGNITNSGTLVSQGDVALAAQDLSNSGQVGSLTGQANLTAASLLNTGRLVAAEQVNATLTGSAVNTGLIYGTQGINLKSGEQIDNTNGRIGANGTIAVSGASLTNMSGDIITGVGALLVSAAGGVSNEEGVIQAAGDVTLTAASLDNENAGKIISNAGTLNIQNIGGQAMTLIANNNGALQAENNIVLVANNLNNGSGALINAVNGSLTISAGGPTATAKINNAKGTLQSLNDLGLTVAGLDNDGGSIIERSGTRTLLLTNGSGSAVNDFSDAGGILQAAGDLKIDTTSLDGASRLVAGRNLDVTVSSDLSSDTLFQSGGDARLTVAGNYTAASGGGLSAGGNASILASAVTNNGALMANGGVLDVVSGSAIFNTGLIDGAAGVTLELPGTLTNQLGAILSQNGSIGIGANNNGPATAVINRSGEIAADSADGDVRINAGSVTNDVLSGVSVANNKVLWSQSYGGSSNVNIIVPLGLLNTTTGLQGTGQLVGHANGGTIYVEEDGGLASLNNAASLISAGRDIDITTTGGIVNDASHISAGRDINLSGGSLNNVGYAVQHVFYVTCRNFWGCSWSSQSDPAFTGGATAAKRHKKKFGPITTGHYYTAAPQPKEQWGSTETYYGPTGTIVAKDNIVGDFTGAINNQTKIVNASPSEYTTYTGETPGGLSPVASTSGANSVATNTTLEGAGTEALATATGVLAYQGVETAQVKASSSAQEASMTLPAFAGSSDPTVPNVIASIPGGSALFIPDPNPAAHYLIETNPNYAALSGLYGSQYLLNRLGNNTADYQFLGDANFDTEFIQQQIVAATGQTFLGSSYETSNQQMALLLDNAASESNTLGLTFGTALTTAQQAALTQNIVWYVPETVNGKTVLTPRLYLAPGQATLSDGAEITATNMTLAGSDVNNTGTLSATAALSTTASSGDIVNAGGAISGGSVTLAALNGSVINEDQLNTFMVSGGSAQSIGAQGNISSGGNAQISAAQRITFNGGSLNALGNASLVAGQGITLNSVAAQASQDIEGHDYSHRASQTENFGSSVTARGNLTAAALGGDLTLAGANVSAGKSATLLATGNVALNAVTDSQSSYTHTVEHGFLHKTSTTRSEGSTDQVGSTVAANDNVTVVSGKDLSITGTIAGGGDVALQAGGKFTENALQNTVSAFYEKKSSGLFLGTSGAEAKIGFGKTKDTDTYSQTTWSPSEIASTGGNLSITANDAVTINASDLGAAKMAA</sequence>
<dbReference type="InterPro" id="IPR012334">
    <property type="entry name" value="Pectin_lyas_fold"/>
</dbReference>
<dbReference type="InterPro" id="IPR025157">
    <property type="entry name" value="Hemagglutinin_rpt"/>
</dbReference>
<dbReference type="Pfam" id="PF13332">
    <property type="entry name" value="Fil_haemagg_2"/>
    <property type="match status" value="1"/>
</dbReference>
<dbReference type="InterPro" id="IPR010069">
    <property type="entry name" value="CdiA_FHA1_rpt"/>
</dbReference>
<dbReference type="GO" id="GO:0003824">
    <property type="term" value="F:catalytic activity"/>
    <property type="evidence" value="ECO:0007669"/>
    <property type="project" value="UniProtKB-ARBA"/>
</dbReference>
<dbReference type="NCBIfam" id="TIGR01731">
    <property type="entry name" value="fil_hemag_20aa"/>
    <property type="match status" value="20"/>
</dbReference>
<accession>A0A269XTX6</accession>
<proteinExistence type="predicted"/>
<evidence type="ECO:0000313" key="2">
    <source>
        <dbReference type="Proteomes" id="UP000216151"/>
    </source>
</evidence>
<protein>
    <submittedName>
        <fullName evidence="1">Uncharacterized protein</fullName>
    </submittedName>
</protein>
<reference evidence="1 2" key="1">
    <citation type="submission" date="2017-04" db="EMBL/GenBank/DDBJ databases">
        <title>Kefir bacterial isolates.</title>
        <authorList>
            <person name="Kim Y."/>
            <person name="Blasche S."/>
            <person name="Patil K.R."/>
        </authorList>
    </citation>
    <scope>NUCLEOTIDE SEQUENCE [LARGE SCALE GENOMIC DNA]</scope>
    <source>
        <strain evidence="1 2">KR</strain>
    </source>
</reference>
<dbReference type="Pfam" id="PF05594">
    <property type="entry name" value="Fil_haemagg"/>
    <property type="match status" value="8"/>
</dbReference>
<dbReference type="Gene3D" id="2.160.20.10">
    <property type="entry name" value="Single-stranded right-handed beta-helix, Pectin lyase-like"/>
    <property type="match status" value="1"/>
</dbReference>
<dbReference type="InterPro" id="IPR008619">
    <property type="entry name" value="Filamentous_hemagglutn_rpt"/>
</dbReference>
<evidence type="ECO:0000313" key="1">
    <source>
        <dbReference type="EMBL" id="PAK76763.1"/>
    </source>
</evidence>
<feature type="non-terminal residue" evidence="1">
    <location>
        <position position="1867"/>
    </location>
</feature>
<dbReference type="EMBL" id="NCXK01000047">
    <property type="protein sequence ID" value="PAK76763.1"/>
    <property type="molecule type" value="Genomic_DNA"/>
</dbReference>
<dbReference type="Proteomes" id="UP000216151">
    <property type="component" value="Unassembled WGS sequence"/>
</dbReference>
<name>A0A269XTX6_9PROT</name>
<dbReference type="InterPro" id="IPR011050">
    <property type="entry name" value="Pectin_lyase_fold/virulence"/>
</dbReference>
<dbReference type="SUPFAM" id="SSF51126">
    <property type="entry name" value="Pectin lyase-like"/>
    <property type="match status" value="1"/>
</dbReference>
<comment type="caution">
    <text evidence="1">The sequence shown here is derived from an EMBL/GenBank/DDBJ whole genome shotgun (WGS) entry which is preliminary data.</text>
</comment>
<keyword evidence="2" id="KW-1185">Reference proteome</keyword>
<gene>
    <name evidence="1" type="ORF">B8X00_13245</name>
</gene>
<organism evidence="1 2">
    <name type="scientific">Acetobacter fabarum</name>
    <dbReference type="NCBI Taxonomy" id="483199"/>
    <lineage>
        <taxon>Bacteria</taxon>
        <taxon>Pseudomonadati</taxon>
        <taxon>Pseudomonadota</taxon>
        <taxon>Alphaproteobacteria</taxon>
        <taxon>Acetobacterales</taxon>
        <taxon>Acetobacteraceae</taxon>
        <taxon>Acetobacter</taxon>
    </lineage>
</organism>